<gene>
    <name evidence="1" type="ORF">AGR7A_Cc210096</name>
</gene>
<organism evidence="1 2">
    <name type="scientific">Agrobacterium deltaense NCPPB 1641</name>
    <dbReference type="NCBI Taxonomy" id="1183425"/>
    <lineage>
        <taxon>Bacteria</taxon>
        <taxon>Pseudomonadati</taxon>
        <taxon>Pseudomonadota</taxon>
        <taxon>Alphaproteobacteria</taxon>
        <taxon>Hyphomicrobiales</taxon>
        <taxon>Rhizobiaceae</taxon>
        <taxon>Rhizobium/Agrobacterium group</taxon>
        <taxon>Agrobacterium</taxon>
    </lineage>
</organism>
<accession>A0A1S7TLU3</accession>
<evidence type="ECO:0000313" key="1">
    <source>
        <dbReference type="EMBL" id="CVI55564.1"/>
    </source>
</evidence>
<evidence type="ECO:0000313" key="2">
    <source>
        <dbReference type="Proteomes" id="UP000192140"/>
    </source>
</evidence>
<protein>
    <submittedName>
        <fullName evidence="1">Uncharacterized protein</fullName>
    </submittedName>
</protein>
<dbReference type="AlphaFoldDB" id="A0A1S7TLU3"/>
<dbReference type="Proteomes" id="UP000192140">
    <property type="component" value="Unassembled WGS sequence"/>
</dbReference>
<name>A0A1S7TLU3_9HYPH</name>
<reference evidence="1" key="1">
    <citation type="submission" date="2016-01" db="EMBL/GenBank/DDBJ databases">
        <authorList>
            <person name="Regsiter A."/>
            <person name="william w."/>
        </authorList>
    </citation>
    <scope>NUCLEOTIDE SEQUENCE</scope>
    <source>
        <strain evidence="1">NCPPB 1641</strain>
    </source>
</reference>
<sequence length="37" mass="3875">MTGLSDRAAPAGPLSLAATIFLLWQATTAKIAHHTQI</sequence>
<proteinExistence type="predicted"/>
<comment type="caution">
    <text evidence="1">The sequence shown here is derived from an EMBL/GenBank/DDBJ whole genome shotgun (WGS) entry which is preliminary data.</text>
</comment>
<dbReference type="EMBL" id="FCNP01000014">
    <property type="protein sequence ID" value="CVI55564.1"/>
    <property type="molecule type" value="Genomic_DNA"/>
</dbReference>
<keyword evidence="2" id="KW-1185">Reference proteome</keyword>